<accession>A0A485KR65</accession>
<feature type="transmembrane region" description="Helical" evidence="1">
    <location>
        <begin position="20"/>
        <end position="39"/>
    </location>
</feature>
<name>A0A485KR65_9STRA</name>
<reference evidence="3 4" key="1">
    <citation type="submission" date="2019-03" db="EMBL/GenBank/DDBJ databases">
        <authorList>
            <person name="Gaulin E."/>
            <person name="Dumas B."/>
        </authorList>
    </citation>
    <scope>NUCLEOTIDE SEQUENCE [LARGE SCALE GENOMIC DNA]</scope>
    <source>
        <strain evidence="3">CBS 568.67</strain>
    </source>
</reference>
<protein>
    <submittedName>
        <fullName evidence="3">Aste57867_10737 protein</fullName>
    </submittedName>
</protein>
<dbReference type="EMBL" id="VJMH01005227">
    <property type="protein sequence ID" value="KAF0698643.1"/>
    <property type="molecule type" value="Genomic_DNA"/>
</dbReference>
<evidence type="ECO:0000256" key="1">
    <source>
        <dbReference type="SAM" id="Phobius"/>
    </source>
</evidence>
<dbReference type="AlphaFoldDB" id="A0A485KR65"/>
<dbReference type="OrthoDB" id="67573at2759"/>
<feature type="transmembrane region" description="Helical" evidence="1">
    <location>
        <begin position="59"/>
        <end position="80"/>
    </location>
</feature>
<sequence>MTAHGPPRTVLGYILDNQGWGFNLIISNILFWLTGFPTVRDYGYSSTNYDENGGIPSGGEGSGVFVITLVLMIVCYLVYFSRMYNFLTAKEAKHD</sequence>
<organism evidence="3 4">
    <name type="scientific">Aphanomyces stellatus</name>
    <dbReference type="NCBI Taxonomy" id="120398"/>
    <lineage>
        <taxon>Eukaryota</taxon>
        <taxon>Sar</taxon>
        <taxon>Stramenopiles</taxon>
        <taxon>Oomycota</taxon>
        <taxon>Saprolegniomycetes</taxon>
        <taxon>Saprolegniales</taxon>
        <taxon>Verrucalvaceae</taxon>
        <taxon>Aphanomyces</taxon>
    </lineage>
</organism>
<dbReference type="EMBL" id="CAADRA010005248">
    <property type="protein sequence ID" value="VFT87607.1"/>
    <property type="molecule type" value="Genomic_DNA"/>
</dbReference>
<reference evidence="2" key="2">
    <citation type="submission" date="2019-06" db="EMBL/GenBank/DDBJ databases">
        <title>Genomics analysis of Aphanomyces spp. identifies a new class of oomycete effector associated with host adaptation.</title>
        <authorList>
            <person name="Gaulin E."/>
        </authorList>
    </citation>
    <scope>NUCLEOTIDE SEQUENCE</scope>
    <source>
        <strain evidence="2">CBS 578.67</strain>
    </source>
</reference>
<keyword evidence="1" id="KW-1133">Transmembrane helix</keyword>
<keyword evidence="1" id="KW-0472">Membrane</keyword>
<keyword evidence="4" id="KW-1185">Reference proteome</keyword>
<dbReference type="Proteomes" id="UP000332933">
    <property type="component" value="Unassembled WGS sequence"/>
</dbReference>
<proteinExistence type="predicted"/>
<evidence type="ECO:0000313" key="2">
    <source>
        <dbReference type="EMBL" id="KAF0698643.1"/>
    </source>
</evidence>
<gene>
    <name evidence="3" type="primary">Aste57867_10737</name>
    <name evidence="2" type="ORF">As57867_010697</name>
    <name evidence="3" type="ORF">ASTE57867_10737</name>
</gene>
<evidence type="ECO:0000313" key="4">
    <source>
        <dbReference type="Proteomes" id="UP000332933"/>
    </source>
</evidence>
<evidence type="ECO:0000313" key="3">
    <source>
        <dbReference type="EMBL" id="VFT87607.1"/>
    </source>
</evidence>
<keyword evidence="1" id="KW-0812">Transmembrane</keyword>